<keyword evidence="1" id="KW-0479">Metal-binding</keyword>
<reference evidence="4 5" key="1">
    <citation type="journal article" date="2013" name="Genome Announc.">
        <title>Complete Genome Sequence of the Porcine Strain Brachyspira pilosicoli P43/6/78(T.).</title>
        <authorList>
            <person name="Lin C."/>
            <person name="den Bakker H.C."/>
            <person name="Suzuki H."/>
            <person name="Lefebure T."/>
            <person name="Ponnala L."/>
            <person name="Sun Q."/>
            <person name="Stanhope M.J."/>
            <person name="Wiedmann M."/>
            <person name="Duhamel G.E."/>
        </authorList>
    </citation>
    <scope>NUCLEOTIDE SEQUENCE [LARGE SCALE GENOMIC DNA]</scope>
    <source>
        <strain evidence="4 5">P43/6/78</strain>
    </source>
</reference>
<dbReference type="InterPro" id="IPR036409">
    <property type="entry name" value="Aldolase_II/adducin_N_sf"/>
</dbReference>
<accession>A0A3B6VIP2</accession>
<dbReference type="Pfam" id="PF00596">
    <property type="entry name" value="Aldolase_II"/>
    <property type="match status" value="1"/>
</dbReference>
<evidence type="ECO:0000313" key="5">
    <source>
        <dbReference type="Proteomes" id="UP000010793"/>
    </source>
</evidence>
<dbReference type="GeneID" id="56438724"/>
<feature type="domain" description="Class II aldolase/adducin N-terminal" evidence="3">
    <location>
        <begin position="11"/>
        <end position="186"/>
    </location>
</feature>
<dbReference type="GO" id="GO:0005829">
    <property type="term" value="C:cytosol"/>
    <property type="evidence" value="ECO:0007669"/>
    <property type="project" value="TreeGrafter"/>
</dbReference>
<name>A0A3B6VIP2_BRAPL</name>
<gene>
    <name evidence="4" type="ORF">BPP43_02405</name>
</gene>
<evidence type="ECO:0000256" key="1">
    <source>
        <dbReference type="ARBA" id="ARBA00022723"/>
    </source>
</evidence>
<dbReference type="PANTHER" id="PTHR22789:SF0">
    <property type="entry name" value="3-OXO-TETRONATE 4-PHOSPHATE DECARBOXYLASE-RELATED"/>
    <property type="match status" value="1"/>
</dbReference>
<sequence length="236" mass="26259">MATANRKDLAKSIIEACLNMRKDGVNQGTAGNISIRFKDGMLITPSGMPYEIMTPDDIVFVDGNGKPEKDKIPSSEWRFHLSILKDNPTFNAVIHNHAIYSSMVSILNIDYIPAIHYMVGVAGGNKIPCVKYATYGTQELCDNISKSMKGYKACILKNHGLLAADETLQKAYHVMMEVENLARLYMGVRGIGDYSILSDAEMEIVLEKFKNYGLNVKHKTKKTTKTTVKSSKSKKK</sequence>
<evidence type="ECO:0000259" key="3">
    <source>
        <dbReference type="SMART" id="SM01007"/>
    </source>
</evidence>
<dbReference type="SUPFAM" id="SSF53639">
    <property type="entry name" value="AraD/HMP-PK domain-like"/>
    <property type="match status" value="1"/>
</dbReference>
<keyword evidence="2" id="KW-0456">Lyase</keyword>
<dbReference type="KEGG" id="bpip:BPP43_02405"/>
<dbReference type="Gene3D" id="3.40.225.10">
    <property type="entry name" value="Class II aldolase/adducin N-terminal domain"/>
    <property type="match status" value="1"/>
</dbReference>
<dbReference type="GO" id="GO:0019323">
    <property type="term" value="P:pentose catabolic process"/>
    <property type="evidence" value="ECO:0007669"/>
    <property type="project" value="TreeGrafter"/>
</dbReference>
<protein>
    <submittedName>
        <fullName evidence="4">Ribulose-5-phosphate 4-epimerase-like epimerase/aldolase</fullName>
    </submittedName>
</protein>
<dbReference type="EMBL" id="CP002873">
    <property type="protein sequence ID" value="AGA65801.1"/>
    <property type="molecule type" value="Genomic_DNA"/>
</dbReference>
<dbReference type="SMART" id="SM01007">
    <property type="entry name" value="Aldolase_II"/>
    <property type="match status" value="1"/>
</dbReference>
<dbReference type="AlphaFoldDB" id="A0A3B6VIP2"/>
<dbReference type="Proteomes" id="UP000010793">
    <property type="component" value="Chromosome"/>
</dbReference>
<dbReference type="GO" id="GO:0016832">
    <property type="term" value="F:aldehyde-lyase activity"/>
    <property type="evidence" value="ECO:0007669"/>
    <property type="project" value="TreeGrafter"/>
</dbReference>
<dbReference type="InterPro" id="IPR001303">
    <property type="entry name" value="Aldolase_II/adducin_N"/>
</dbReference>
<keyword evidence="5" id="KW-1185">Reference proteome</keyword>
<evidence type="ECO:0000256" key="2">
    <source>
        <dbReference type="ARBA" id="ARBA00023239"/>
    </source>
</evidence>
<dbReference type="RefSeq" id="WP_013243101.1">
    <property type="nucleotide sequence ID" value="NC_019908.1"/>
</dbReference>
<dbReference type="InterPro" id="IPR050197">
    <property type="entry name" value="Aldolase_class_II_sugar_metab"/>
</dbReference>
<dbReference type="GO" id="GO:0046872">
    <property type="term" value="F:metal ion binding"/>
    <property type="evidence" value="ECO:0007669"/>
    <property type="project" value="UniProtKB-KW"/>
</dbReference>
<evidence type="ECO:0000313" key="4">
    <source>
        <dbReference type="EMBL" id="AGA65801.1"/>
    </source>
</evidence>
<proteinExistence type="predicted"/>
<dbReference type="PANTHER" id="PTHR22789">
    <property type="entry name" value="FUCULOSE PHOSPHATE ALDOLASE"/>
    <property type="match status" value="1"/>
</dbReference>
<dbReference type="NCBIfam" id="NF005984">
    <property type="entry name" value="PRK08087.1"/>
    <property type="match status" value="1"/>
</dbReference>
<organism evidence="4 5">
    <name type="scientific">Brachyspira pilosicoli P43/6/78</name>
    <dbReference type="NCBI Taxonomy" id="1042417"/>
    <lineage>
        <taxon>Bacteria</taxon>
        <taxon>Pseudomonadati</taxon>
        <taxon>Spirochaetota</taxon>
        <taxon>Spirochaetia</taxon>
        <taxon>Brachyspirales</taxon>
        <taxon>Brachyspiraceae</taxon>
        <taxon>Brachyspira</taxon>
    </lineage>
</organism>